<dbReference type="InterPro" id="IPR028427">
    <property type="entry name" value="Met_Sox_Rdtase_MsrB"/>
</dbReference>
<dbReference type="Proteomes" id="UP000176544">
    <property type="component" value="Unassembled WGS sequence"/>
</dbReference>
<comment type="caution">
    <text evidence="5">The sequence shown here is derived from an EMBL/GenBank/DDBJ whole genome shotgun (WGS) entry which is preliminary data.</text>
</comment>
<accession>A0A1G1ZA93</accession>
<evidence type="ECO:0000256" key="3">
    <source>
        <dbReference type="ARBA" id="ARBA00048488"/>
    </source>
</evidence>
<evidence type="ECO:0000256" key="2">
    <source>
        <dbReference type="ARBA" id="ARBA00023002"/>
    </source>
</evidence>
<name>A0A1G1ZA93_9BACT</name>
<dbReference type="GO" id="GO:0030091">
    <property type="term" value="P:protein repair"/>
    <property type="evidence" value="ECO:0007669"/>
    <property type="project" value="InterPro"/>
</dbReference>
<evidence type="ECO:0000256" key="1">
    <source>
        <dbReference type="ARBA" id="ARBA00012499"/>
    </source>
</evidence>
<dbReference type="EMBL" id="MHJA01000006">
    <property type="protein sequence ID" value="OGY61565.1"/>
    <property type="molecule type" value="Genomic_DNA"/>
</dbReference>
<dbReference type="PROSITE" id="PS51790">
    <property type="entry name" value="MSRB"/>
    <property type="match status" value="1"/>
</dbReference>
<dbReference type="STRING" id="1797692.A3I33_00385"/>
<dbReference type="InterPro" id="IPR011057">
    <property type="entry name" value="Mss4-like_sf"/>
</dbReference>
<sequence length="134" mass="14836">MAEEIIKTNEDWMQELTPEQYRVLREKGTEAPFSGEYVHAKDPGMYKCAGCGAELFSSDTKFDSTTPGLAGWPSFDEAIPGSVKFEEDTSDGMRRTEVVCTKCGSHLGHIFDDKGAKTGKHYCINSCALNLEKK</sequence>
<feature type="domain" description="MsrB" evidence="4">
    <location>
        <begin position="9"/>
        <end position="134"/>
    </location>
</feature>
<reference evidence="5 6" key="1">
    <citation type="journal article" date="2016" name="Nat. Commun.">
        <title>Thousands of microbial genomes shed light on interconnected biogeochemical processes in an aquifer system.</title>
        <authorList>
            <person name="Anantharaman K."/>
            <person name="Brown C.T."/>
            <person name="Hug L.A."/>
            <person name="Sharon I."/>
            <person name="Castelle C.J."/>
            <person name="Probst A.J."/>
            <person name="Thomas B.C."/>
            <person name="Singh A."/>
            <person name="Wilkins M.J."/>
            <person name="Karaoz U."/>
            <person name="Brodie E.L."/>
            <person name="Williams K.H."/>
            <person name="Hubbard S.S."/>
            <person name="Banfield J.F."/>
        </authorList>
    </citation>
    <scope>NUCLEOTIDE SEQUENCE [LARGE SCALE GENOMIC DNA]</scope>
</reference>
<comment type="catalytic activity">
    <reaction evidence="3">
        <text>L-methionyl-[protein] + [thioredoxin]-disulfide + H2O = L-methionyl-(R)-S-oxide-[protein] + [thioredoxin]-dithiol</text>
        <dbReference type="Rhea" id="RHEA:24164"/>
        <dbReference type="Rhea" id="RHEA-COMP:10698"/>
        <dbReference type="Rhea" id="RHEA-COMP:10700"/>
        <dbReference type="Rhea" id="RHEA-COMP:12313"/>
        <dbReference type="Rhea" id="RHEA-COMP:12314"/>
        <dbReference type="ChEBI" id="CHEBI:15377"/>
        <dbReference type="ChEBI" id="CHEBI:16044"/>
        <dbReference type="ChEBI" id="CHEBI:29950"/>
        <dbReference type="ChEBI" id="CHEBI:45764"/>
        <dbReference type="ChEBI" id="CHEBI:50058"/>
        <dbReference type="EC" id="1.8.4.12"/>
    </reaction>
</comment>
<gene>
    <name evidence="5" type="ORF">A3I33_00385</name>
</gene>
<dbReference type="PANTHER" id="PTHR10173">
    <property type="entry name" value="METHIONINE SULFOXIDE REDUCTASE"/>
    <property type="match status" value="1"/>
</dbReference>
<organism evidence="5 6">
    <name type="scientific">Candidatus Colwellbacteria bacterium RIFCSPLOWO2_02_FULL_45_11</name>
    <dbReference type="NCBI Taxonomy" id="1797692"/>
    <lineage>
        <taxon>Bacteria</taxon>
        <taxon>Candidatus Colwelliibacteriota</taxon>
    </lineage>
</organism>
<keyword evidence="2" id="KW-0560">Oxidoreductase</keyword>
<dbReference type="Pfam" id="PF01641">
    <property type="entry name" value="SelR"/>
    <property type="match status" value="1"/>
</dbReference>
<evidence type="ECO:0000313" key="6">
    <source>
        <dbReference type="Proteomes" id="UP000176544"/>
    </source>
</evidence>
<dbReference type="GO" id="GO:0005737">
    <property type="term" value="C:cytoplasm"/>
    <property type="evidence" value="ECO:0007669"/>
    <property type="project" value="TreeGrafter"/>
</dbReference>
<evidence type="ECO:0000259" key="4">
    <source>
        <dbReference type="PROSITE" id="PS51790"/>
    </source>
</evidence>
<protein>
    <recommendedName>
        <fullName evidence="1">peptide-methionine (R)-S-oxide reductase</fullName>
        <ecNumber evidence="1">1.8.4.12</ecNumber>
    </recommendedName>
</protein>
<dbReference type="EC" id="1.8.4.12" evidence="1"/>
<dbReference type="GO" id="GO:0033743">
    <property type="term" value="F:peptide-methionine (R)-S-oxide reductase activity"/>
    <property type="evidence" value="ECO:0007669"/>
    <property type="project" value="UniProtKB-EC"/>
</dbReference>
<evidence type="ECO:0000313" key="5">
    <source>
        <dbReference type="EMBL" id="OGY61565.1"/>
    </source>
</evidence>
<dbReference type="SUPFAM" id="SSF51316">
    <property type="entry name" value="Mss4-like"/>
    <property type="match status" value="1"/>
</dbReference>
<dbReference type="Gene3D" id="2.170.150.20">
    <property type="entry name" value="Peptide methionine sulfoxide reductase"/>
    <property type="match status" value="1"/>
</dbReference>
<dbReference type="PANTHER" id="PTHR10173:SF52">
    <property type="entry name" value="METHIONINE-R-SULFOXIDE REDUCTASE B1"/>
    <property type="match status" value="1"/>
</dbReference>
<proteinExistence type="predicted"/>
<dbReference type="AlphaFoldDB" id="A0A1G1ZA93"/>
<dbReference type="InterPro" id="IPR002579">
    <property type="entry name" value="Met_Sox_Rdtase_MsrB_dom"/>
</dbReference>
<dbReference type="GO" id="GO:0006979">
    <property type="term" value="P:response to oxidative stress"/>
    <property type="evidence" value="ECO:0007669"/>
    <property type="project" value="InterPro"/>
</dbReference>
<dbReference type="NCBIfam" id="TIGR00357">
    <property type="entry name" value="peptide-methionine (R)-S-oxide reductase MsrB"/>
    <property type="match status" value="1"/>
</dbReference>